<evidence type="ECO:0000313" key="2">
    <source>
        <dbReference type="Proteomes" id="UP000651271"/>
    </source>
</evidence>
<name>A0ABR7YHN2_9SPHI</name>
<evidence type="ECO:0000313" key="1">
    <source>
        <dbReference type="EMBL" id="MBD1430830.1"/>
    </source>
</evidence>
<organism evidence="1 2">
    <name type="scientific">Sphingobacterium litopenaei</name>
    <dbReference type="NCBI Taxonomy" id="2763500"/>
    <lineage>
        <taxon>Bacteria</taxon>
        <taxon>Pseudomonadati</taxon>
        <taxon>Bacteroidota</taxon>
        <taxon>Sphingobacteriia</taxon>
        <taxon>Sphingobacteriales</taxon>
        <taxon>Sphingobacteriaceae</taxon>
        <taxon>Sphingobacterium</taxon>
    </lineage>
</organism>
<reference evidence="1 2" key="1">
    <citation type="submission" date="2020-08" db="EMBL/GenBank/DDBJ databases">
        <title>Sphingobacterium sp. DN04309 isolated from aquaculture water.</title>
        <authorList>
            <person name="Zhang M."/>
        </authorList>
    </citation>
    <scope>NUCLEOTIDE SEQUENCE [LARGE SCALE GENOMIC DNA]</scope>
    <source>
        <strain evidence="1 2">DN04309</strain>
    </source>
</reference>
<protein>
    <recommendedName>
        <fullName evidence="3">MORN repeat variant</fullName>
    </recommendedName>
</protein>
<proteinExistence type="predicted"/>
<sequence length="372" mass="43607">MIYRTCIILYFLFSIYISFAQEIQFREPATKGYMRFFYDDNYYLVDKDCEFKAIERVAQYDTINFKFNGEFKDFLSNGRLILHGAYKNGIKHGNFTAYHPNGEIKWETVYVEGKESGEWKYYYPDGKPLLVLSLAEDDFKILSYWDKNGNQKVANGNGQYEMTFPVKGFTDHGFTAYRRYGKVSNGKPDGIWYINFITNPKKNTEENIFREIFENGERISISRNTDYVDYFIPYDDFLLVPSDFFSRAENFVVHTCTFDEYSGFTTFLSKMFVDYLEEENFSVPDTSFKYQVKYSVTNNGIPTAKKPISELNEWPRSEKNKLQAVFESVVYFIPSILEGKPIKDNITLSGDFQIIKGTAILKYLNIEREKGQ</sequence>
<dbReference type="Proteomes" id="UP000651271">
    <property type="component" value="Unassembled WGS sequence"/>
</dbReference>
<dbReference type="Gene3D" id="2.20.110.10">
    <property type="entry name" value="Histone H3 K4-specific methyltransferase SET7/9 N-terminal domain"/>
    <property type="match status" value="1"/>
</dbReference>
<evidence type="ECO:0008006" key="3">
    <source>
        <dbReference type="Google" id="ProtNLM"/>
    </source>
</evidence>
<keyword evidence="2" id="KW-1185">Reference proteome</keyword>
<dbReference type="SUPFAM" id="SSF82185">
    <property type="entry name" value="Histone H3 K4-specific methyltransferase SET7/9 N-terminal domain"/>
    <property type="match status" value="1"/>
</dbReference>
<comment type="caution">
    <text evidence="1">The sequence shown here is derived from an EMBL/GenBank/DDBJ whole genome shotgun (WGS) entry which is preliminary data.</text>
</comment>
<gene>
    <name evidence="1" type="ORF">H8B04_14905</name>
</gene>
<accession>A0ABR7YHN2</accession>
<dbReference type="EMBL" id="JACOIJ010000040">
    <property type="protein sequence ID" value="MBD1430830.1"/>
    <property type="molecule type" value="Genomic_DNA"/>
</dbReference>